<feature type="domain" description="RNA polymerase beta subunit protrusion" evidence="11">
    <location>
        <begin position="57"/>
        <end position="348"/>
    </location>
</feature>
<evidence type="ECO:0000256" key="4">
    <source>
        <dbReference type="ARBA" id="ARBA00022679"/>
    </source>
</evidence>
<evidence type="ECO:0000256" key="2">
    <source>
        <dbReference type="ARBA" id="ARBA00012418"/>
    </source>
</evidence>
<feature type="domain" description="RNA polymerase Rpb2" evidence="12">
    <location>
        <begin position="522"/>
        <end position="590"/>
    </location>
</feature>
<evidence type="ECO:0000256" key="7">
    <source>
        <dbReference type="ARBA" id="ARBA00022833"/>
    </source>
</evidence>
<dbReference type="Pfam" id="PF04560">
    <property type="entry name" value="RNA_pol_Rpb2_7"/>
    <property type="match status" value="1"/>
</dbReference>
<evidence type="ECO:0000259" key="14">
    <source>
        <dbReference type="Pfam" id="PF04567"/>
    </source>
</evidence>
<evidence type="ECO:0000256" key="1">
    <source>
        <dbReference type="ARBA" id="ARBA00006835"/>
    </source>
</evidence>
<keyword evidence="5" id="KW-0548">Nucleotidyltransferase</keyword>
<evidence type="ECO:0000313" key="15">
    <source>
        <dbReference type="EMBL" id="QHT86619.1"/>
    </source>
</evidence>
<dbReference type="Pfam" id="PF04563">
    <property type="entry name" value="RNA_pol_Rpb2_1"/>
    <property type="match status" value="1"/>
</dbReference>
<dbReference type="Gene3D" id="3.90.1800.10">
    <property type="entry name" value="RNA polymerase alpha subunit dimerisation domain"/>
    <property type="match status" value="1"/>
</dbReference>
<feature type="domain" description="RNA polymerase Rpb2" evidence="13">
    <location>
        <begin position="628"/>
        <end position="690"/>
    </location>
</feature>
<dbReference type="Gene3D" id="2.40.270.10">
    <property type="entry name" value="DNA-directed RNA polymerase, subunit 2, domain 6"/>
    <property type="match status" value="1"/>
</dbReference>
<dbReference type="AlphaFoldDB" id="A0A6C0I1G6"/>
<keyword evidence="6" id="KW-0479">Metal-binding</keyword>
<comment type="similarity">
    <text evidence="1">Belongs to the RNA polymerase beta chain family.</text>
</comment>
<dbReference type="Pfam" id="PF00562">
    <property type="entry name" value="RNA_pol_Rpb2_6"/>
    <property type="match status" value="1"/>
</dbReference>
<evidence type="ECO:0000259" key="11">
    <source>
        <dbReference type="Pfam" id="PF04563"/>
    </source>
</evidence>
<feature type="domain" description="DNA-directed RNA polymerase subunit 2 hybrid-binding" evidence="9">
    <location>
        <begin position="791"/>
        <end position="1149"/>
    </location>
</feature>
<dbReference type="Pfam" id="PF04566">
    <property type="entry name" value="RNA_pol_Rpb2_4"/>
    <property type="match status" value="1"/>
</dbReference>
<evidence type="ECO:0000256" key="8">
    <source>
        <dbReference type="ARBA" id="ARBA00023163"/>
    </source>
</evidence>
<dbReference type="GO" id="GO:0006351">
    <property type="term" value="P:DNA-templated transcription"/>
    <property type="evidence" value="ECO:0007669"/>
    <property type="project" value="InterPro"/>
</dbReference>
<dbReference type="Gene3D" id="2.40.50.150">
    <property type="match status" value="1"/>
</dbReference>
<accession>A0A6C0I1G6</accession>
<evidence type="ECO:0000259" key="10">
    <source>
        <dbReference type="Pfam" id="PF04560"/>
    </source>
</evidence>
<dbReference type="InterPro" id="IPR015712">
    <property type="entry name" value="DNA-dir_RNA_pol_su2"/>
</dbReference>
<evidence type="ECO:0000259" key="9">
    <source>
        <dbReference type="Pfam" id="PF00562"/>
    </source>
</evidence>
<dbReference type="Gene3D" id="3.90.1100.10">
    <property type="match status" value="2"/>
</dbReference>
<dbReference type="GO" id="GO:0000428">
    <property type="term" value="C:DNA-directed RNA polymerase complex"/>
    <property type="evidence" value="ECO:0007669"/>
    <property type="project" value="UniProtKB-KW"/>
</dbReference>
<evidence type="ECO:0000259" key="13">
    <source>
        <dbReference type="Pfam" id="PF04566"/>
    </source>
</evidence>
<sequence length="1252" mass="141833">MMEDINIFKLLKSTSTSGDNSELYPKKKYKNIEDVKNDNLTKHDMVSIISTYIEQTGLISHNIEGFDDLTENGIGRIMTEQFDINKVFKNIRTQTPQDLLRDSYQVMFKFHNVKVGMPIYTTYSACQFSYLFPSRARLTGLPYAGQITLSATVTIRANYKNGQVEEKVAEISSFPIGSFPIMVGSNRCHLKNMTKSGLKEIGEDPTDMGGYFIMKNNEYAVLGLENIRYNSIHTHIVGKKSNEAIRTEFLSQPGGAFENSSQIKIRYMTNGQINIEINSTKLTKKRLPFYIIYRLFGMTSDKDIANTIVFDVNDNSIITQNLLQIIHTAFHLADENFKPLIDILERRQIIQLTAERVHKYIQDTAYRNNDNAIQYANEDLLKTLDLIFLPHMGKSAESRIRKLKFLGLMIRKTLLVHLKILPPTDRDSYAGKRVHGSGVSLAKALKTHFNIIHIKSILGAISRELKNNPWESITENTIIDTFKNSLTASDLNKAMEQSITSGNKTIVIRRQAATNRVSSNQIERKNILNFYSALRTVATQNSGNASKQTERADKMRRVHPTYLGFICIIQSAESGESVGMQKQLAITAGICSAGDSVAMKLYLLSDPDVYILDDVSLDRIPKENLSFIYVDGELIGYCKNAHLLVNRYRMLRREGRIVDPYTTIYWKSITNEVEFWLDVGRLKRPLLIVDNNLEQFDEVCKQAFNNKKKIPDSIQFTQNIRLTKDHVVKLVSGAVKFIDLVEEGIFEYITPEEQENCLIAESIDELFRNKHNLYLRYTHCEMEQAILGLTALISPYANHTQPARVTMSTAHSRQAGGWYALNYPFRLDKNRFFQFYNEIPLVKTITHKFIPPNGANIIIAYTSYGGDNQEDSAIVNQASADRGLFAGLFFKYEMIELENGEKFCNPDALTTKNMKPNASYEKLVNGFIKVGSTIQFGDVMIGRVAKINRGKMSGNNYLYTDRSIVYRLQEPAYIEQVIETRGANDEQFGIVKLRYNRPLRTGDKMSSRSGNKSIVARMVQQSDMPFTQSGMVPDVITNTHSFPSRMSIGQLLETTVGKICAQKGSLSDGTAFLPVDHEAIVDEMIKYGFRFNGKERMYNGMTGEHFDSAIFIGPVAGQRLQKFVLDDEQSVAGSCPTDATTGQPLGGKSVQGGLRMGEMETWALESHGSMFNLYEKHHIDSDGRVLYVCRRCGNSAVYNEFRDIYQCRICKEFADIAAIESTKTANLMREELAASNVEMTIGLKRRQFEKYG</sequence>
<keyword evidence="7" id="KW-0862">Zinc</keyword>
<dbReference type="Pfam" id="PF04567">
    <property type="entry name" value="RNA_pol_Rpb2_5"/>
    <property type="match status" value="1"/>
</dbReference>
<dbReference type="InterPro" id="IPR007647">
    <property type="entry name" value="RNA_pol_Rpb2_5"/>
</dbReference>
<dbReference type="InterPro" id="IPR037033">
    <property type="entry name" value="DNA-dir_RNAP_su2_hyb_sf"/>
</dbReference>
<organism evidence="15">
    <name type="scientific">viral metagenome</name>
    <dbReference type="NCBI Taxonomy" id="1070528"/>
    <lineage>
        <taxon>unclassified sequences</taxon>
        <taxon>metagenomes</taxon>
        <taxon>organismal metagenomes</taxon>
    </lineage>
</organism>
<evidence type="ECO:0000259" key="12">
    <source>
        <dbReference type="Pfam" id="PF04565"/>
    </source>
</evidence>
<keyword evidence="4" id="KW-0808">Transferase</keyword>
<keyword evidence="8" id="KW-0804">Transcription</keyword>
<evidence type="ECO:0000256" key="3">
    <source>
        <dbReference type="ARBA" id="ARBA00022478"/>
    </source>
</evidence>
<dbReference type="InterPro" id="IPR007646">
    <property type="entry name" value="RNA_pol_Rpb2_4"/>
</dbReference>
<feature type="domain" description="RNA polymerase Rpb2" evidence="14">
    <location>
        <begin position="737"/>
        <end position="782"/>
    </location>
</feature>
<protein>
    <recommendedName>
        <fullName evidence="2">DNA-directed RNA polymerase</fullName>
        <ecNumber evidence="2">2.7.7.6</ecNumber>
    </recommendedName>
</protein>
<dbReference type="InterPro" id="IPR007645">
    <property type="entry name" value="RNA_pol_Rpb2_3"/>
</dbReference>
<dbReference type="SUPFAM" id="SSF64484">
    <property type="entry name" value="beta and beta-prime subunits of DNA dependent RNA-polymerase"/>
    <property type="match status" value="1"/>
</dbReference>
<dbReference type="Pfam" id="PF04565">
    <property type="entry name" value="RNA_pol_Rpb2_3"/>
    <property type="match status" value="1"/>
</dbReference>
<dbReference type="Gene3D" id="3.90.1110.10">
    <property type="entry name" value="RNA polymerase Rpb2, domain 2"/>
    <property type="match status" value="1"/>
</dbReference>
<dbReference type="EC" id="2.7.7.6" evidence="2"/>
<dbReference type="GO" id="GO:0032549">
    <property type="term" value="F:ribonucleoside binding"/>
    <property type="evidence" value="ECO:0007669"/>
    <property type="project" value="InterPro"/>
</dbReference>
<keyword evidence="3" id="KW-0240">DNA-directed RNA polymerase</keyword>
<feature type="domain" description="RNA polymerase Rpb2" evidence="10">
    <location>
        <begin position="1152"/>
        <end position="1241"/>
    </location>
</feature>
<dbReference type="InterPro" id="IPR007644">
    <property type="entry name" value="RNA_pol_bsu_protrusion"/>
</dbReference>
<dbReference type="GO" id="GO:0003677">
    <property type="term" value="F:DNA binding"/>
    <property type="evidence" value="ECO:0007669"/>
    <property type="project" value="InterPro"/>
</dbReference>
<dbReference type="InterPro" id="IPR014724">
    <property type="entry name" value="RNA_pol_RPB2_OB-fold"/>
</dbReference>
<dbReference type="InterPro" id="IPR007120">
    <property type="entry name" value="DNA-dir_RNAP_su2_dom"/>
</dbReference>
<dbReference type="InterPro" id="IPR007641">
    <property type="entry name" value="RNA_pol_Rpb2_7"/>
</dbReference>
<reference evidence="15" key="1">
    <citation type="journal article" date="2020" name="Nature">
        <title>Giant virus diversity and host interactions through global metagenomics.</title>
        <authorList>
            <person name="Schulz F."/>
            <person name="Roux S."/>
            <person name="Paez-Espino D."/>
            <person name="Jungbluth S."/>
            <person name="Walsh D.A."/>
            <person name="Denef V.J."/>
            <person name="McMahon K.D."/>
            <person name="Konstantinidis K.T."/>
            <person name="Eloe-Fadrosh E.A."/>
            <person name="Kyrpides N.C."/>
            <person name="Woyke T."/>
        </authorList>
    </citation>
    <scope>NUCLEOTIDE SEQUENCE</scope>
    <source>
        <strain evidence="15">GVMAG-M-3300023184-186</strain>
    </source>
</reference>
<dbReference type="EMBL" id="MN740074">
    <property type="protein sequence ID" value="QHT86619.1"/>
    <property type="molecule type" value="Genomic_DNA"/>
</dbReference>
<evidence type="ECO:0000256" key="5">
    <source>
        <dbReference type="ARBA" id="ARBA00022695"/>
    </source>
</evidence>
<dbReference type="PANTHER" id="PTHR20856">
    <property type="entry name" value="DNA-DIRECTED RNA POLYMERASE I SUBUNIT 2"/>
    <property type="match status" value="1"/>
</dbReference>
<dbReference type="InterPro" id="IPR037034">
    <property type="entry name" value="RNA_pol_Rpb2_2_sf"/>
</dbReference>
<evidence type="ECO:0000256" key="6">
    <source>
        <dbReference type="ARBA" id="ARBA00022723"/>
    </source>
</evidence>
<dbReference type="GO" id="GO:0046872">
    <property type="term" value="F:metal ion binding"/>
    <property type="evidence" value="ECO:0007669"/>
    <property type="project" value="UniProtKB-KW"/>
</dbReference>
<dbReference type="GO" id="GO:0003899">
    <property type="term" value="F:DNA-directed RNA polymerase activity"/>
    <property type="evidence" value="ECO:0007669"/>
    <property type="project" value="UniProtKB-EC"/>
</dbReference>
<name>A0A6C0I1G6_9ZZZZ</name>
<dbReference type="CDD" id="cd00653">
    <property type="entry name" value="RNA_pol_B_RPB2"/>
    <property type="match status" value="1"/>
</dbReference>
<proteinExistence type="inferred from homology"/>